<keyword evidence="2" id="KW-0732">Signal</keyword>
<organism evidence="6 8">
    <name type="scientific">Aquipseudomonas alcaligenes</name>
    <name type="common">Pseudomonas alcaligenes</name>
    <dbReference type="NCBI Taxonomy" id="43263"/>
    <lineage>
        <taxon>Bacteria</taxon>
        <taxon>Pseudomonadati</taxon>
        <taxon>Pseudomonadota</taxon>
        <taxon>Gammaproteobacteria</taxon>
        <taxon>Pseudomonadales</taxon>
        <taxon>Pseudomonadaceae</taxon>
        <taxon>Aquipseudomonas</taxon>
    </lineage>
</organism>
<dbReference type="Proteomes" id="UP000887228">
    <property type="component" value="Unassembled WGS sequence"/>
</dbReference>
<reference evidence="6" key="2">
    <citation type="submission" date="2022-09" db="EMBL/GenBank/DDBJ databases">
        <title>Intensive care unit water sources are persistently colonized with multi-drug resistant bacteria and are the site of extensive horizontal gene transfer of antibiotic resistance genes.</title>
        <authorList>
            <person name="Diorio-Toth L."/>
        </authorList>
    </citation>
    <scope>NUCLEOTIDE SEQUENCE</scope>
    <source>
        <strain evidence="6">GD03990</strain>
    </source>
</reference>
<accession>A0AA42SUK8</accession>
<evidence type="ECO:0000313" key="6">
    <source>
        <dbReference type="EMBL" id="MDH1057178.1"/>
    </source>
</evidence>
<dbReference type="RefSeq" id="WP_203792068.1">
    <property type="nucleotide sequence ID" value="NZ_AP024354.1"/>
</dbReference>
<evidence type="ECO:0000313" key="7">
    <source>
        <dbReference type="Proteomes" id="UP000887228"/>
    </source>
</evidence>
<dbReference type="EMBL" id="BPMT01000029">
    <property type="protein sequence ID" value="GIZ95071.1"/>
    <property type="molecule type" value="Genomic_DNA"/>
</dbReference>
<protein>
    <submittedName>
        <fullName evidence="6">DUF4124 domain-containing protein</fullName>
    </submittedName>
</protein>
<evidence type="ECO:0000313" key="8">
    <source>
        <dbReference type="Proteomes" id="UP001158730"/>
    </source>
</evidence>
<evidence type="ECO:0000313" key="4">
    <source>
        <dbReference type="EMBL" id="GIZ90722.1"/>
    </source>
</evidence>
<dbReference type="EMBL" id="BPMS01000031">
    <property type="protein sequence ID" value="GIZ90722.1"/>
    <property type="molecule type" value="Genomic_DNA"/>
</dbReference>
<feature type="chain" id="PRO_5044470403" evidence="2">
    <location>
        <begin position="19"/>
        <end position="271"/>
    </location>
</feature>
<feature type="domain" description="DUF4124" evidence="3">
    <location>
        <begin position="9"/>
        <end position="53"/>
    </location>
</feature>
<comment type="caution">
    <text evidence="6">The sequence shown here is derived from an EMBL/GenBank/DDBJ whole genome shotgun (WGS) entry which is preliminary data.</text>
</comment>
<feature type="compositionally biased region" description="Basic and acidic residues" evidence="1">
    <location>
        <begin position="122"/>
        <end position="141"/>
    </location>
</feature>
<feature type="region of interest" description="Disordered" evidence="1">
    <location>
        <begin position="105"/>
        <end position="162"/>
    </location>
</feature>
<feature type="signal peptide" evidence="2">
    <location>
        <begin position="1"/>
        <end position="18"/>
    </location>
</feature>
<sequence>MRITLISTLLLCAVSAEAQVFKCTGADGQVAFSYTPCPVQDGVSEAVKVQTSEVGTFATQEQIDQVNTPEQIQRARPKVTVVIDSSTEDPSTASGRLNRRLRQQEESLEQLRGEDTSGVTVVHDRSRESPLDRARRLKAESKALGIDSTSQAAPAAAPELSIPQIDDREVPYQFGQDPLKRRLEQISNKVNDPRPEDAASDFCTSGKPSRGVVVFRGEEIWPGMSRFDVTRRIGSPHTVNSLLVGQEQWVYRTSEKSIRIYIHGQCVRSIE</sequence>
<reference evidence="4 7" key="1">
    <citation type="submission" date="2021-07" db="EMBL/GenBank/DDBJ databases">
        <title>Whole genome sequencing of carbapenem-resistant Pseudomonas spp. isolated in Japan.</title>
        <authorList>
            <person name="Suzuki M."/>
            <person name="Maehana S."/>
            <person name="Kitasato H."/>
        </authorList>
    </citation>
    <scope>NUCLEOTIDE SEQUENCE</scope>
    <source>
        <strain evidence="4">KAM435</strain>
        <strain evidence="5 7">KAM436</strain>
    </source>
</reference>
<dbReference type="AlphaFoldDB" id="A0AA42SUK8"/>
<gene>
    <name evidence="4" type="ORF">KAM435_40490</name>
    <name evidence="5" type="ORF">KAM436_40390</name>
    <name evidence="6" type="ORF">N5C05_20750</name>
</gene>
<proteinExistence type="predicted"/>
<dbReference type="InterPro" id="IPR025392">
    <property type="entry name" value="DUF4124"/>
</dbReference>
<name>A0AA42SUK8_AQUAC</name>
<dbReference type="Proteomes" id="UP001158730">
    <property type="component" value="Unassembled WGS sequence"/>
</dbReference>
<dbReference type="Proteomes" id="UP000887212">
    <property type="component" value="Unassembled WGS sequence"/>
</dbReference>
<evidence type="ECO:0000256" key="1">
    <source>
        <dbReference type="SAM" id="MobiDB-lite"/>
    </source>
</evidence>
<evidence type="ECO:0000259" key="3">
    <source>
        <dbReference type="Pfam" id="PF13511"/>
    </source>
</evidence>
<evidence type="ECO:0000256" key="2">
    <source>
        <dbReference type="SAM" id="SignalP"/>
    </source>
</evidence>
<dbReference type="EMBL" id="JAOBYN010000029">
    <property type="protein sequence ID" value="MDH1057178.1"/>
    <property type="molecule type" value="Genomic_DNA"/>
</dbReference>
<evidence type="ECO:0000313" key="5">
    <source>
        <dbReference type="EMBL" id="GIZ95071.1"/>
    </source>
</evidence>
<dbReference type="Pfam" id="PF13511">
    <property type="entry name" value="DUF4124"/>
    <property type="match status" value="1"/>
</dbReference>
<feature type="compositionally biased region" description="Basic and acidic residues" evidence="1">
    <location>
        <begin position="105"/>
        <end position="115"/>
    </location>
</feature>